<dbReference type="OrthoDB" id="9862939at2"/>
<evidence type="ECO:0008006" key="3">
    <source>
        <dbReference type="Google" id="ProtNLM"/>
    </source>
</evidence>
<name>A0A3L8PY71_9GAMM</name>
<protein>
    <recommendedName>
        <fullName evidence="3">Lipoprotein</fullName>
    </recommendedName>
</protein>
<keyword evidence="2" id="KW-1185">Reference proteome</keyword>
<dbReference type="Proteomes" id="UP000281474">
    <property type="component" value="Unassembled WGS sequence"/>
</dbReference>
<dbReference type="EMBL" id="QZEI01000018">
    <property type="protein sequence ID" value="RLV60274.1"/>
    <property type="molecule type" value="Genomic_DNA"/>
</dbReference>
<gene>
    <name evidence="1" type="ORF">D5018_07725</name>
</gene>
<dbReference type="PROSITE" id="PS51257">
    <property type="entry name" value="PROKAR_LIPOPROTEIN"/>
    <property type="match status" value="1"/>
</dbReference>
<sequence length="120" mass="13636">MKGFIALSFISLLTACSSNSKLEFDPPLVSNVMIPQRFTYSLENNFTLQAVSSPDAYSNLGKLYLDKTNRPFCTLIPAQSQNQDLKYRLIYAGKLSGHTIFSPYAEYTDSHYYQVVFLKK</sequence>
<dbReference type="AlphaFoldDB" id="A0A3L8PY71"/>
<organism evidence="1 2">
    <name type="scientific">Parashewanella curva</name>
    <dbReference type="NCBI Taxonomy" id="2338552"/>
    <lineage>
        <taxon>Bacteria</taxon>
        <taxon>Pseudomonadati</taxon>
        <taxon>Pseudomonadota</taxon>
        <taxon>Gammaproteobacteria</taxon>
        <taxon>Alteromonadales</taxon>
        <taxon>Shewanellaceae</taxon>
        <taxon>Parashewanella</taxon>
    </lineage>
</organism>
<proteinExistence type="predicted"/>
<dbReference type="RefSeq" id="WP_121838429.1">
    <property type="nucleotide sequence ID" value="NZ_ML014767.1"/>
</dbReference>
<comment type="caution">
    <text evidence="1">The sequence shown here is derived from an EMBL/GenBank/DDBJ whole genome shotgun (WGS) entry which is preliminary data.</text>
</comment>
<reference evidence="1 2" key="1">
    <citation type="submission" date="2018-09" db="EMBL/GenBank/DDBJ databases">
        <title>Phylogeny of the Shewanellaceae, and recommendation for two new genera, Pseudoshewanella and Parashewanella.</title>
        <authorList>
            <person name="Wang G."/>
        </authorList>
    </citation>
    <scope>NUCLEOTIDE SEQUENCE [LARGE SCALE GENOMIC DNA]</scope>
    <source>
        <strain evidence="1 2">C51</strain>
    </source>
</reference>
<accession>A0A3L8PY71</accession>
<evidence type="ECO:0000313" key="1">
    <source>
        <dbReference type="EMBL" id="RLV60274.1"/>
    </source>
</evidence>
<evidence type="ECO:0000313" key="2">
    <source>
        <dbReference type="Proteomes" id="UP000281474"/>
    </source>
</evidence>